<organism evidence="2">
    <name type="scientific">bioreactor metagenome</name>
    <dbReference type="NCBI Taxonomy" id="1076179"/>
    <lineage>
        <taxon>unclassified sequences</taxon>
        <taxon>metagenomes</taxon>
        <taxon>ecological metagenomes</taxon>
    </lineage>
</organism>
<name>A0A644V7C9_9ZZZZ</name>
<evidence type="ECO:0000313" key="2">
    <source>
        <dbReference type="EMBL" id="MPL87259.1"/>
    </source>
</evidence>
<protein>
    <submittedName>
        <fullName evidence="2">Uncharacterized protein</fullName>
    </submittedName>
</protein>
<reference evidence="2" key="1">
    <citation type="submission" date="2019-08" db="EMBL/GenBank/DDBJ databases">
        <authorList>
            <person name="Kucharzyk K."/>
            <person name="Murdoch R.W."/>
            <person name="Higgins S."/>
            <person name="Loffler F."/>
        </authorList>
    </citation>
    <scope>NUCLEOTIDE SEQUENCE</scope>
</reference>
<evidence type="ECO:0000256" key="1">
    <source>
        <dbReference type="SAM" id="Phobius"/>
    </source>
</evidence>
<proteinExistence type="predicted"/>
<dbReference type="AlphaFoldDB" id="A0A644V7C9"/>
<keyword evidence="1" id="KW-1133">Transmembrane helix</keyword>
<feature type="transmembrane region" description="Helical" evidence="1">
    <location>
        <begin position="89"/>
        <end position="108"/>
    </location>
</feature>
<feature type="transmembrane region" description="Helical" evidence="1">
    <location>
        <begin position="50"/>
        <end position="69"/>
    </location>
</feature>
<sequence>MKIKKNIKTITSALFVFFLSTNFSFAQDATQNFKQTADNLTNNVLSSMGTLLMTAAFMFFFYGVVVFIMGRVTNKGDLKDIEKGKQFMLWGLIALFVMVSVWGIIRLAQDMLDVKGSDIQIKPVQFTPMASGGGGGSLGANNPLSGGAGSSGANDGKFTKSEGAACVGLAGSDSECMKGMFCRDSSNSPVRAGESGTCQTVDLNKKYKRLIDYANANISDNSSKSIRVDKERGILYITGNISAGDPSEAKSKYDQMWKIYGELDPNFKSNDVVLNVKI</sequence>
<gene>
    <name evidence="2" type="ORF">SDC9_33259</name>
</gene>
<keyword evidence="1" id="KW-0812">Transmembrane</keyword>
<dbReference type="EMBL" id="VSSQ01000235">
    <property type="protein sequence ID" value="MPL87259.1"/>
    <property type="molecule type" value="Genomic_DNA"/>
</dbReference>
<accession>A0A644V7C9</accession>
<keyword evidence="1" id="KW-0472">Membrane</keyword>
<comment type="caution">
    <text evidence="2">The sequence shown here is derived from an EMBL/GenBank/DDBJ whole genome shotgun (WGS) entry which is preliminary data.</text>
</comment>